<dbReference type="AlphaFoldDB" id="A0A6J2U7A1"/>
<dbReference type="GO" id="GO:0017005">
    <property type="term" value="F:3'-tyrosyl-DNA phosphodiesterase activity"/>
    <property type="evidence" value="ECO:0007669"/>
    <property type="project" value="TreeGrafter"/>
</dbReference>
<feature type="site" description="Interaction with DNA" evidence="11">
    <location>
        <position position="365"/>
    </location>
</feature>
<evidence type="ECO:0000256" key="6">
    <source>
        <dbReference type="ARBA" id="ARBA00022839"/>
    </source>
</evidence>
<evidence type="ECO:0000313" key="13">
    <source>
        <dbReference type="RefSeq" id="XP_030383052.1"/>
    </source>
</evidence>
<dbReference type="PANTHER" id="PTHR12415">
    <property type="entry name" value="TYROSYL-DNA PHOSPHODIESTERASE 1"/>
    <property type="match status" value="1"/>
</dbReference>
<organism evidence="12 13">
    <name type="scientific">Drosophila lebanonensis</name>
    <name type="common">Fruit fly</name>
    <name type="synonym">Scaptodrosophila lebanonensis</name>
    <dbReference type="NCBI Taxonomy" id="7225"/>
    <lineage>
        <taxon>Eukaryota</taxon>
        <taxon>Metazoa</taxon>
        <taxon>Ecdysozoa</taxon>
        <taxon>Arthropoda</taxon>
        <taxon>Hexapoda</taxon>
        <taxon>Insecta</taxon>
        <taxon>Pterygota</taxon>
        <taxon>Neoptera</taxon>
        <taxon>Endopterygota</taxon>
        <taxon>Diptera</taxon>
        <taxon>Brachycera</taxon>
        <taxon>Muscomorpha</taxon>
        <taxon>Ephydroidea</taxon>
        <taxon>Drosophilidae</taxon>
        <taxon>Scaptodrosophila</taxon>
    </lineage>
</organism>
<accession>A0A6J2U7A1</accession>
<keyword evidence="8" id="KW-0539">Nucleus</keyword>
<gene>
    <name evidence="13" type="primary">LOC115630574</name>
</gene>
<comment type="subcellular location">
    <subcellularLocation>
        <location evidence="1">Nucleus</location>
    </subcellularLocation>
</comment>
<keyword evidence="7" id="KW-0234">DNA repair</keyword>
<dbReference type="Pfam" id="PF06087">
    <property type="entry name" value="Tyr-DNA_phospho"/>
    <property type="match status" value="1"/>
</dbReference>
<evidence type="ECO:0000256" key="9">
    <source>
        <dbReference type="PIRSR" id="PIRSR610347-1"/>
    </source>
</evidence>
<dbReference type="Gene3D" id="3.30.870.10">
    <property type="entry name" value="Endonuclease Chain A"/>
    <property type="match status" value="2"/>
</dbReference>
<dbReference type="SUPFAM" id="SSF56024">
    <property type="entry name" value="Phospholipase D/nuclease"/>
    <property type="match status" value="2"/>
</dbReference>
<dbReference type="GO" id="GO:0003690">
    <property type="term" value="F:double-stranded DNA binding"/>
    <property type="evidence" value="ECO:0007669"/>
    <property type="project" value="TreeGrafter"/>
</dbReference>
<keyword evidence="4" id="KW-0227">DNA damage</keyword>
<keyword evidence="5" id="KW-0378">Hydrolase</keyword>
<feature type="binding site" evidence="10">
    <location>
        <position position="342"/>
    </location>
    <ligand>
        <name>substrate</name>
    </ligand>
</feature>
<protein>
    <submittedName>
        <fullName evidence="13">Probable tyrosyl-DNA phosphodiesterase isoform X2</fullName>
    </submittedName>
</protein>
<evidence type="ECO:0000313" key="12">
    <source>
        <dbReference type="Proteomes" id="UP000504634"/>
    </source>
</evidence>
<feature type="active site" description="Nucleophile" evidence="9">
    <location>
        <position position="109"/>
    </location>
</feature>
<evidence type="ECO:0000256" key="4">
    <source>
        <dbReference type="ARBA" id="ARBA00022763"/>
    </source>
</evidence>
<name>A0A6J2U7A1_DROLE</name>
<dbReference type="GO" id="GO:0003697">
    <property type="term" value="F:single-stranded DNA binding"/>
    <property type="evidence" value="ECO:0007669"/>
    <property type="project" value="TreeGrafter"/>
</dbReference>
<dbReference type="Proteomes" id="UP000504634">
    <property type="component" value="Unplaced"/>
</dbReference>
<dbReference type="CDD" id="cd09193">
    <property type="entry name" value="PLDc_mTdp1_1"/>
    <property type="match status" value="1"/>
</dbReference>
<dbReference type="GeneID" id="115630574"/>
<dbReference type="PANTHER" id="PTHR12415:SF0">
    <property type="entry name" value="TYROSYL-DNA PHOSPHODIESTERASE 1"/>
    <property type="match status" value="1"/>
</dbReference>
<keyword evidence="3" id="KW-0540">Nuclease</keyword>
<evidence type="ECO:0000256" key="5">
    <source>
        <dbReference type="ARBA" id="ARBA00022801"/>
    </source>
</evidence>
<dbReference type="FunFam" id="3.30.870.10:FF:000051">
    <property type="entry name" value="Probable tyrosyl-DNA phosphodiesterase"/>
    <property type="match status" value="1"/>
</dbReference>
<dbReference type="FunFam" id="3.30.870.10:FF:000039">
    <property type="entry name" value="Probable tyrosyl-DNA phosphodiesterase"/>
    <property type="match status" value="1"/>
</dbReference>
<evidence type="ECO:0000256" key="8">
    <source>
        <dbReference type="ARBA" id="ARBA00023242"/>
    </source>
</evidence>
<keyword evidence="12" id="KW-1185">Reference proteome</keyword>
<dbReference type="GO" id="GO:0005634">
    <property type="term" value="C:nucleus"/>
    <property type="evidence" value="ECO:0007669"/>
    <property type="project" value="UniProtKB-SubCell"/>
</dbReference>
<dbReference type="InterPro" id="IPR010347">
    <property type="entry name" value="Tdp1"/>
</dbReference>
<evidence type="ECO:0000256" key="3">
    <source>
        <dbReference type="ARBA" id="ARBA00022722"/>
    </source>
</evidence>
<dbReference type="CTD" id="33530"/>
<keyword evidence="6" id="KW-0269">Exonuclease</keyword>
<dbReference type="GO" id="GO:0004527">
    <property type="term" value="F:exonuclease activity"/>
    <property type="evidence" value="ECO:0007669"/>
    <property type="project" value="UniProtKB-KW"/>
</dbReference>
<evidence type="ECO:0000256" key="2">
    <source>
        <dbReference type="ARBA" id="ARBA00010205"/>
    </source>
</evidence>
<feature type="active site" description="Proton donor/acceptor" evidence="9">
    <location>
        <position position="340"/>
    </location>
</feature>
<evidence type="ECO:0000256" key="7">
    <source>
        <dbReference type="ARBA" id="ARBA00023204"/>
    </source>
</evidence>
<reference evidence="13" key="1">
    <citation type="submission" date="2025-08" db="UniProtKB">
        <authorList>
            <consortium name="RefSeq"/>
        </authorList>
    </citation>
    <scope>IDENTIFICATION</scope>
    <source>
        <strain evidence="13">11010-0011.00</strain>
        <tissue evidence="13">Whole body</tissue>
    </source>
</reference>
<sequence>MADKLAAAAPYNMFLTAITDSKPTHKEPLSVTLQEILDESMGEIESTVQINFMVDIGWLLGHYYFAGILDKPLLVLYGDESPELLGIGKFKPQVTAIKVNMPTPFATSHTKMMLLGYADGSMRVVISTANLYEDDWHNRTQGLWISPRLDPLPEGADTAAGESPTGFKQDLMLYLVEYKLTQLQPWIARIRKSDFSAINVFFIGSVPGGHRESTTRGHPWGHARLGSLLAKHAAPVDDRIPVICQSSSIGSLGANVQTWIQQDVLNSLRKDSSPLGRLRQLPPFKMIYPSFGNVASSHDGMLGGGCLPYSKNTNDKQPWLKSYLQQWKSSDRYRSQAMPHIKSYTRFNLEEQCAYWFVLTSANLSKAAWGSFNKNSNIQPILRIANYEAGVLFLPRFVTGEDTFPLVNARDGIPAFPLPYDVPLTPYGPDDTPFLMDYLHT</sequence>
<feature type="binding site" evidence="10">
    <location>
        <position position="111"/>
    </location>
    <ligand>
        <name>substrate</name>
    </ligand>
</feature>
<dbReference type="RefSeq" id="XP_030383052.1">
    <property type="nucleotide sequence ID" value="XM_030527192.1"/>
</dbReference>
<evidence type="ECO:0000256" key="10">
    <source>
        <dbReference type="PIRSR" id="PIRSR610347-2"/>
    </source>
</evidence>
<proteinExistence type="inferred from homology"/>
<dbReference type="GO" id="GO:0006281">
    <property type="term" value="P:DNA repair"/>
    <property type="evidence" value="ECO:0007669"/>
    <property type="project" value="UniProtKB-KW"/>
</dbReference>
<evidence type="ECO:0000256" key="11">
    <source>
        <dbReference type="PIRSR" id="PIRSR610347-3"/>
    </source>
</evidence>
<evidence type="ECO:0000256" key="1">
    <source>
        <dbReference type="ARBA" id="ARBA00004123"/>
    </source>
</evidence>
<comment type="similarity">
    <text evidence="2">Belongs to the tyrosyl-DNA phosphodiesterase family.</text>
</comment>